<evidence type="ECO:0000256" key="6">
    <source>
        <dbReference type="ARBA" id="ARBA00023122"/>
    </source>
</evidence>
<feature type="transmembrane region" description="Helical" evidence="10">
    <location>
        <begin position="6"/>
        <end position="30"/>
    </location>
</feature>
<accession>A6TMX5</accession>
<keyword evidence="6 8" id="KW-0129">CBS domain</keyword>
<keyword evidence="14" id="KW-1185">Reference proteome</keyword>
<evidence type="ECO:0000256" key="5">
    <source>
        <dbReference type="ARBA" id="ARBA00022989"/>
    </source>
</evidence>
<dbReference type="CDD" id="cd04590">
    <property type="entry name" value="CBS_pair_CorC_HlyC_assoc"/>
    <property type="match status" value="1"/>
</dbReference>
<dbReference type="InterPro" id="IPR046342">
    <property type="entry name" value="CBS_dom_sf"/>
</dbReference>
<evidence type="ECO:0000256" key="10">
    <source>
        <dbReference type="SAM" id="Phobius"/>
    </source>
</evidence>
<dbReference type="SUPFAM" id="SSF54631">
    <property type="entry name" value="CBS-domain pair"/>
    <property type="match status" value="1"/>
</dbReference>
<dbReference type="PROSITE" id="PS51846">
    <property type="entry name" value="CNNM"/>
    <property type="match status" value="1"/>
</dbReference>
<dbReference type="InterPro" id="IPR002550">
    <property type="entry name" value="CNNM"/>
</dbReference>
<dbReference type="SUPFAM" id="SSF56176">
    <property type="entry name" value="FAD-binding/transporter-associated domain-like"/>
    <property type="match status" value="1"/>
</dbReference>
<dbReference type="SMART" id="SM01091">
    <property type="entry name" value="CorC_HlyC"/>
    <property type="match status" value="1"/>
</dbReference>
<dbReference type="Pfam" id="PF00571">
    <property type="entry name" value="CBS"/>
    <property type="match status" value="2"/>
</dbReference>
<dbReference type="PROSITE" id="PS51371">
    <property type="entry name" value="CBS"/>
    <property type="match status" value="2"/>
</dbReference>
<dbReference type="OrthoDB" id="9798188at2"/>
<dbReference type="RefSeq" id="WP_012062584.1">
    <property type="nucleotide sequence ID" value="NC_009633.1"/>
</dbReference>
<feature type="transmembrane region" description="Helical" evidence="10">
    <location>
        <begin position="61"/>
        <end position="85"/>
    </location>
</feature>
<dbReference type="InterPro" id="IPR016169">
    <property type="entry name" value="FAD-bd_PCMH_sub2"/>
</dbReference>
<dbReference type="InterPro" id="IPR005170">
    <property type="entry name" value="Transptr-assoc_dom"/>
</dbReference>
<dbReference type="Gene3D" id="3.30.465.10">
    <property type="match status" value="1"/>
</dbReference>
<dbReference type="InterPro" id="IPR044751">
    <property type="entry name" value="Ion_transp-like_CBS"/>
</dbReference>
<dbReference type="STRING" id="293826.Amet_1343"/>
<dbReference type="GO" id="GO:0050660">
    <property type="term" value="F:flavin adenine dinucleotide binding"/>
    <property type="evidence" value="ECO:0007669"/>
    <property type="project" value="InterPro"/>
</dbReference>
<dbReference type="eggNOG" id="COG1253">
    <property type="taxonomic scope" value="Bacteria"/>
</dbReference>
<evidence type="ECO:0008006" key="15">
    <source>
        <dbReference type="Google" id="ProtNLM"/>
    </source>
</evidence>
<dbReference type="PANTHER" id="PTHR22777:SF17">
    <property type="entry name" value="UPF0053 PROTEIN SLL0260"/>
    <property type="match status" value="1"/>
</dbReference>
<evidence type="ECO:0000256" key="9">
    <source>
        <dbReference type="PROSITE-ProRule" id="PRU01193"/>
    </source>
</evidence>
<dbReference type="PANTHER" id="PTHR22777">
    <property type="entry name" value="HEMOLYSIN-RELATED"/>
    <property type="match status" value="1"/>
</dbReference>
<feature type="transmembrane region" description="Helical" evidence="10">
    <location>
        <begin position="123"/>
        <end position="142"/>
    </location>
</feature>
<reference evidence="14" key="1">
    <citation type="journal article" date="2016" name="Genome Announc.">
        <title>Complete genome sequence of Alkaliphilus metalliredigens strain QYMF, an alkaliphilic and metal-reducing bacterium isolated from borax-contaminated leachate ponds.</title>
        <authorList>
            <person name="Hwang C."/>
            <person name="Copeland A."/>
            <person name="Lucas S."/>
            <person name="Lapidus A."/>
            <person name="Barry K."/>
            <person name="Detter J.C."/>
            <person name="Glavina Del Rio T."/>
            <person name="Hammon N."/>
            <person name="Israni S."/>
            <person name="Dalin E."/>
            <person name="Tice H."/>
            <person name="Pitluck S."/>
            <person name="Chertkov O."/>
            <person name="Brettin T."/>
            <person name="Bruce D."/>
            <person name="Han C."/>
            <person name="Schmutz J."/>
            <person name="Larimer F."/>
            <person name="Land M.L."/>
            <person name="Hauser L."/>
            <person name="Kyrpides N."/>
            <person name="Mikhailova N."/>
            <person name="Ye Q."/>
            <person name="Zhou J."/>
            <person name="Richardson P."/>
            <person name="Fields M.W."/>
        </authorList>
    </citation>
    <scope>NUCLEOTIDE SEQUENCE [LARGE SCALE GENOMIC DNA]</scope>
    <source>
        <strain evidence="14">QYMF</strain>
    </source>
</reference>
<dbReference type="Pfam" id="PF01595">
    <property type="entry name" value="CNNM"/>
    <property type="match status" value="1"/>
</dbReference>
<organism evidence="13 14">
    <name type="scientific">Alkaliphilus metalliredigens (strain QYMF)</name>
    <dbReference type="NCBI Taxonomy" id="293826"/>
    <lineage>
        <taxon>Bacteria</taxon>
        <taxon>Bacillati</taxon>
        <taxon>Bacillota</taxon>
        <taxon>Clostridia</taxon>
        <taxon>Peptostreptococcales</taxon>
        <taxon>Natronincolaceae</taxon>
        <taxon>Alkaliphilus</taxon>
    </lineage>
</organism>
<dbReference type="KEGG" id="amt:Amet_1343"/>
<dbReference type="AlphaFoldDB" id="A6TMX5"/>
<keyword evidence="4" id="KW-0677">Repeat</keyword>
<evidence type="ECO:0000256" key="4">
    <source>
        <dbReference type="ARBA" id="ARBA00022737"/>
    </source>
</evidence>
<proteinExistence type="inferred from homology"/>
<evidence type="ECO:0000256" key="7">
    <source>
        <dbReference type="ARBA" id="ARBA00023136"/>
    </source>
</evidence>
<gene>
    <name evidence="13" type="ordered locus">Amet_1343</name>
</gene>
<keyword evidence="7 9" id="KW-0472">Membrane</keyword>
<keyword evidence="3 9" id="KW-0812">Transmembrane</keyword>
<name>A6TMX5_ALKMQ</name>
<comment type="subcellular location">
    <subcellularLocation>
        <location evidence="1">Membrane</location>
        <topology evidence="1">Multi-pass membrane protein</topology>
    </subcellularLocation>
</comment>
<evidence type="ECO:0000259" key="12">
    <source>
        <dbReference type="PROSITE" id="PS51846"/>
    </source>
</evidence>
<feature type="domain" description="CNNM transmembrane" evidence="12">
    <location>
        <begin position="1"/>
        <end position="189"/>
    </location>
</feature>
<evidence type="ECO:0000256" key="2">
    <source>
        <dbReference type="ARBA" id="ARBA00006337"/>
    </source>
</evidence>
<dbReference type="InterPro" id="IPR000644">
    <property type="entry name" value="CBS_dom"/>
</dbReference>
<dbReference type="Gene3D" id="3.10.580.10">
    <property type="entry name" value="CBS-domain"/>
    <property type="match status" value="1"/>
</dbReference>
<dbReference type="EMBL" id="CP000724">
    <property type="protein sequence ID" value="ABR47543.1"/>
    <property type="molecule type" value="Genomic_DNA"/>
</dbReference>
<dbReference type="InterPro" id="IPR036318">
    <property type="entry name" value="FAD-bd_PCMH-like_sf"/>
</dbReference>
<dbReference type="FunFam" id="3.10.580.10:FF:000002">
    <property type="entry name" value="Magnesium/cobalt efflux protein CorC"/>
    <property type="match status" value="1"/>
</dbReference>
<evidence type="ECO:0000256" key="1">
    <source>
        <dbReference type="ARBA" id="ARBA00004141"/>
    </source>
</evidence>
<keyword evidence="5 9" id="KW-1133">Transmembrane helix</keyword>
<evidence type="ECO:0000313" key="13">
    <source>
        <dbReference type="EMBL" id="ABR47543.1"/>
    </source>
</evidence>
<dbReference type="HOGENOM" id="CLU_015237_4_1_9"/>
<feature type="domain" description="CBS" evidence="11">
    <location>
        <begin position="208"/>
        <end position="267"/>
    </location>
</feature>
<dbReference type="Pfam" id="PF03471">
    <property type="entry name" value="CorC_HlyC"/>
    <property type="match status" value="1"/>
</dbReference>
<dbReference type="GO" id="GO:0005886">
    <property type="term" value="C:plasma membrane"/>
    <property type="evidence" value="ECO:0007669"/>
    <property type="project" value="TreeGrafter"/>
</dbReference>
<sequence>MDSSSIWQLMVLLFLLGGSAFFSASETALMSLSKIRVRHMVEENAKGWKAIEKVIENPSKLLSTILVGNNVVNIGASALATALALELFGSKGVGIATVIMTILVLVFAEITPKSMAVQNSEKVSLKVVNTISLIMSILSPIVKLFTYITNGLIRFLGGDSAKFHPIITQEELRTIVTVSHEEGILEVEEKQMIYKVFEFGDSFVKDVMIQRRDIVALNLHSTYEELIDIMKEEQFSRYPVYREKIENIIGFLNVKDIFFLEETMDKFSLEKYVRDPFFTFEFKKIDEVFKEMKKTRTHMGIVLDEYGSTAGLITIEDLIEEIVGDIGDEYDQDEEEITVIKEDEYIVNGSTRLDRINDMIGVLLESENYDSLGGFIIGELGRFPLKNEMIEYNGITFIVENVDKTRINKVRVLT</sequence>
<evidence type="ECO:0000313" key="14">
    <source>
        <dbReference type="Proteomes" id="UP000001572"/>
    </source>
</evidence>
<evidence type="ECO:0000256" key="3">
    <source>
        <dbReference type="ARBA" id="ARBA00022692"/>
    </source>
</evidence>
<evidence type="ECO:0000259" key="11">
    <source>
        <dbReference type="PROSITE" id="PS51371"/>
    </source>
</evidence>
<dbReference type="Proteomes" id="UP000001572">
    <property type="component" value="Chromosome"/>
</dbReference>
<feature type="transmembrane region" description="Helical" evidence="10">
    <location>
        <begin position="91"/>
        <end position="111"/>
    </location>
</feature>
<evidence type="ECO:0000256" key="8">
    <source>
        <dbReference type="PROSITE-ProRule" id="PRU00703"/>
    </source>
</evidence>
<comment type="similarity">
    <text evidence="2">Belongs to the UPF0053 family.</text>
</comment>
<protein>
    <recommendedName>
        <fullName evidence="15">CBS domain containing protein</fullName>
    </recommendedName>
</protein>
<feature type="domain" description="CBS" evidence="11">
    <location>
        <begin position="272"/>
        <end position="329"/>
    </location>
</feature>